<dbReference type="PANTHER" id="PTHR34512">
    <property type="entry name" value="CELL SURFACE PROTEIN"/>
    <property type="match status" value="1"/>
</dbReference>
<sequence>MNRRTFFATACVGTAALSGCLSVLPLGRPDTPLPAVPDGTWPQHGANSANTFVSDVSAPPRGNLAWESATFTRWDPVITDGIVYTTNFDPSNEGSAIALDAQDGSEQWRTLLEGDGDHGRALVDERFLVAYDEELVALDRQNGDILWRQPLEESETGERPTYAPELLAVDERSGVVVVPSRDGLEAFRAENGEPHWETAGVTQQRVTPAIHDGTVYAVGAVDGTDSVAAFDVEDGTTRWTKALEQVSTSADPVATERGVFVVDGNSLGVHDPETGERTKEIGLAEIDGTESTTVAVDGETAFVANAEGLLAVDLAAETTRVLHDDDVYAQGFCIGSDTVIAMVDGSEYVSTELRETITVFDRETGDVQWNYVLDSFHSVTIPPILVGGAVFFATSSIGALAVLGDVDSNG</sequence>
<comment type="caution">
    <text evidence="2">The sequence shown here is derived from an EMBL/GenBank/DDBJ whole genome shotgun (WGS) entry which is preliminary data.</text>
</comment>
<dbReference type="PANTHER" id="PTHR34512:SF30">
    <property type="entry name" value="OUTER MEMBRANE PROTEIN ASSEMBLY FACTOR BAMB"/>
    <property type="match status" value="1"/>
</dbReference>
<dbReference type="InterPro" id="IPR015943">
    <property type="entry name" value="WD40/YVTN_repeat-like_dom_sf"/>
</dbReference>
<name>A0A1X4G501_HALEZ</name>
<accession>A0A1X4G501</accession>
<protein>
    <submittedName>
        <fullName evidence="2">Pyrrolo-quinoline quinone</fullName>
    </submittedName>
</protein>
<gene>
    <name evidence="2" type="ORF">B9H04_17275</name>
</gene>
<dbReference type="InterPro" id="IPR011047">
    <property type="entry name" value="Quinoprotein_ADH-like_sf"/>
</dbReference>
<dbReference type="EMBL" id="NEDJ01000118">
    <property type="protein sequence ID" value="OSO89588.1"/>
    <property type="molecule type" value="Genomic_DNA"/>
</dbReference>
<dbReference type="InterPro" id="IPR018391">
    <property type="entry name" value="PQQ_b-propeller_rpt"/>
</dbReference>
<dbReference type="Gene3D" id="2.130.10.10">
    <property type="entry name" value="YVTN repeat-like/Quinoprotein amine dehydrogenase"/>
    <property type="match status" value="1"/>
</dbReference>
<proteinExistence type="predicted"/>
<dbReference type="eggNOG" id="arCOG02482">
    <property type="taxonomic scope" value="Archaea"/>
</dbReference>
<evidence type="ECO:0000313" key="3">
    <source>
        <dbReference type="Proteomes" id="UP000193587"/>
    </source>
</evidence>
<reference evidence="2 3" key="1">
    <citation type="submission" date="2017-04" db="EMBL/GenBank/DDBJ databases">
        <title>MLSA of the genus Halorubrum.</title>
        <authorList>
            <person name="De La Haba R."/>
            <person name="Sanchez-Porro C."/>
            <person name="Infante-Dominguez C."/>
            <person name="Ventosa A."/>
        </authorList>
    </citation>
    <scope>NUCLEOTIDE SEQUENCE [LARGE SCALE GENOMIC DNA]</scope>
    <source>
        <strain evidence="2 3">DSM 17463</strain>
    </source>
</reference>
<dbReference type="InterPro" id="IPR002372">
    <property type="entry name" value="PQQ_rpt_dom"/>
</dbReference>
<evidence type="ECO:0000313" key="2">
    <source>
        <dbReference type="EMBL" id="OSO89588.1"/>
    </source>
</evidence>
<dbReference type="SUPFAM" id="SSF50998">
    <property type="entry name" value="Quinoprotein alcohol dehydrogenase-like"/>
    <property type="match status" value="1"/>
</dbReference>
<dbReference type="PROSITE" id="PS51257">
    <property type="entry name" value="PROKAR_LIPOPROTEIN"/>
    <property type="match status" value="1"/>
</dbReference>
<dbReference type="Pfam" id="PF13360">
    <property type="entry name" value="PQQ_2"/>
    <property type="match status" value="1"/>
</dbReference>
<evidence type="ECO:0000259" key="1">
    <source>
        <dbReference type="Pfam" id="PF13360"/>
    </source>
</evidence>
<dbReference type="Proteomes" id="UP000193587">
    <property type="component" value="Unassembled WGS sequence"/>
</dbReference>
<dbReference type="AlphaFoldDB" id="A0A1X4G501"/>
<organism evidence="2 3">
    <name type="scientific">Halorubrum ezzemoulense DSM 17463</name>
    <dbReference type="NCBI Taxonomy" id="1121945"/>
    <lineage>
        <taxon>Archaea</taxon>
        <taxon>Methanobacteriati</taxon>
        <taxon>Methanobacteriota</taxon>
        <taxon>Stenosarchaea group</taxon>
        <taxon>Halobacteria</taxon>
        <taxon>Halobacteriales</taxon>
        <taxon>Haloferacaceae</taxon>
        <taxon>Halorubrum</taxon>
    </lineage>
</organism>
<feature type="domain" description="Pyrrolo-quinoline quinone repeat" evidence="1">
    <location>
        <begin position="168"/>
        <end position="371"/>
    </location>
</feature>
<dbReference type="RefSeq" id="WP_049933315.1">
    <property type="nucleotide sequence ID" value="NZ_ATXS01000040.1"/>
</dbReference>
<dbReference type="SMART" id="SM00564">
    <property type="entry name" value="PQQ"/>
    <property type="match status" value="4"/>
</dbReference>